<dbReference type="EMBL" id="CP042434">
    <property type="protein sequence ID" value="QEC73377.1"/>
    <property type="molecule type" value="Genomic_DNA"/>
</dbReference>
<keyword evidence="3" id="KW-1185">Reference proteome</keyword>
<name>A0A5B8VP32_9BACT</name>
<reference evidence="2 3" key="1">
    <citation type="journal article" date="2017" name="Int. J. Syst. Evol. Microbiol.">
        <title>Arachidicoccus ginsenosidivorans sp. nov., with ginsenoside-converting activity isolated from ginseng cultivating soil.</title>
        <authorList>
            <person name="Siddiqi M.Z."/>
            <person name="Aslam Z."/>
            <person name="Im W.T."/>
        </authorList>
    </citation>
    <scope>NUCLEOTIDE SEQUENCE [LARGE SCALE GENOMIC DNA]</scope>
    <source>
        <strain evidence="2 3">Gsoil 809</strain>
    </source>
</reference>
<dbReference type="Proteomes" id="UP000321291">
    <property type="component" value="Chromosome"/>
</dbReference>
<gene>
    <name evidence="2" type="ORF">FSB73_18625</name>
</gene>
<accession>A0A5B8VP32</accession>
<dbReference type="PROSITE" id="PS50022">
    <property type="entry name" value="FA58C_3"/>
    <property type="match status" value="1"/>
</dbReference>
<evidence type="ECO:0000313" key="3">
    <source>
        <dbReference type="Proteomes" id="UP000321291"/>
    </source>
</evidence>
<dbReference type="InterPro" id="IPR000421">
    <property type="entry name" value="FA58C"/>
</dbReference>
<evidence type="ECO:0000313" key="2">
    <source>
        <dbReference type="EMBL" id="QEC73377.1"/>
    </source>
</evidence>
<dbReference type="Pfam" id="PF00754">
    <property type="entry name" value="F5_F8_type_C"/>
    <property type="match status" value="1"/>
</dbReference>
<dbReference type="Gene3D" id="2.60.120.260">
    <property type="entry name" value="Galactose-binding domain-like"/>
    <property type="match status" value="1"/>
</dbReference>
<dbReference type="AlphaFoldDB" id="A0A5B8VP32"/>
<evidence type="ECO:0000259" key="1">
    <source>
        <dbReference type="PROSITE" id="PS50022"/>
    </source>
</evidence>
<feature type="domain" description="F5/8 type C" evidence="1">
    <location>
        <begin position="389"/>
        <end position="523"/>
    </location>
</feature>
<dbReference type="InterPro" id="IPR008979">
    <property type="entry name" value="Galactose-bd-like_sf"/>
</dbReference>
<sequence length="549" mass="61716">MIMKSKYLLLTYMTLFWLLVVCQLGYTQNVNLGPKNLINKSGFDKPKVVVSETDSADDGTLYRYTSDQYYNLNVVYIIPTDYTSTPDFRERMSSILLRGRQYYGQQMAAHGYGFKTFGLLRDTMKNLVDMIILKGKYPTSGYRYENYSHAKQEVDSFFAENPSRNHSVHTLIITPMGGPFYGIGKWCFAIDHGAGFSINDSSSKYIGGMFHEMGHAFTLPHNSVKANEPALGTALLGYGNYTWGHPGRTTSLTDADCAILNEIQVFNKDTGTYYQPVKVSLVRLHARFDSIKKAITISGKFKSNATLNHVVYYADPNIDNEGEGVNRDYNALSWATPVIGKDSFYLEMPLAAFIYKHGWVSYQMKIMPIAAKVGIATEFDEHFNINDGVPIVAFGTKKALDKKGWTARASSEQINYEPAAVSNIIDGHKDTYWSSRWNPAPDSAALKLPFVINIDLKRSRRIGGFSIQNRPIAINNTPREIKVLTSNDGKSWKIAASRAIFDRTPGLQYAYFDRAVIARYVRLIIKSINYSGGDYSCSFAEFGLFAPDR</sequence>
<dbReference type="KEGG" id="agi:FSB73_18625"/>
<protein>
    <submittedName>
        <fullName evidence="2">Discoidin domain-containing protein</fullName>
    </submittedName>
</protein>
<organism evidence="2 3">
    <name type="scientific">Arachidicoccus ginsenosidivorans</name>
    <dbReference type="NCBI Taxonomy" id="496057"/>
    <lineage>
        <taxon>Bacteria</taxon>
        <taxon>Pseudomonadati</taxon>
        <taxon>Bacteroidota</taxon>
        <taxon>Chitinophagia</taxon>
        <taxon>Chitinophagales</taxon>
        <taxon>Chitinophagaceae</taxon>
        <taxon>Arachidicoccus</taxon>
    </lineage>
</organism>
<dbReference type="SUPFAM" id="SSF49785">
    <property type="entry name" value="Galactose-binding domain-like"/>
    <property type="match status" value="1"/>
</dbReference>
<proteinExistence type="predicted"/>